<dbReference type="SMART" id="SM00212">
    <property type="entry name" value="UBCc"/>
    <property type="match status" value="1"/>
</dbReference>
<dbReference type="InterPro" id="IPR000608">
    <property type="entry name" value="UBC"/>
</dbReference>
<keyword evidence="3" id="KW-0547">Nucleotide-binding</keyword>
<evidence type="ECO:0000256" key="6">
    <source>
        <dbReference type="SAM" id="MobiDB-lite"/>
    </source>
</evidence>
<dbReference type="PANTHER" id="PTHR46116:SF41">
    <property type="entry name" value="UBIQUITIN-CONJUGATING ENZYME E2 25-RELATED"/>
    <property type="match status" value="1"/>
</dbReference>
<protein>
    <recommendedName>
        <fullName evidence="1">E2 ubiquitin-conjugating enzyme</fullName>
        <ecNumber evidence="1">2.3.2.23</ecNumber>
    </recommendedName>
</protein>
<dbReference type="GO" id="GO:0005524">
    <property type="term" value="F:ATP binding"/>
    <property type="evidence" value="ECO:0007669"/>
    <property type="project" value="UniProtKB-KW"/>
</dbReference>
<reference evidence="8" key="1">
    <citation type="submission" date="2022-08" db="EMBL/GenBank/DDBJ databases">
        <authorList>
            <person name="Marques A."/>
        </authorList>
    </citation>
    <scope>NUCLEOTIDE SEQUENCE</scope>
    <source>
        <strain evidence="8">RhyPub2mFocal</strain>
        <tissue evidence="8">Leaves</tissue>
    </source>
</reference>
<keyword evidence="4" id="KW-0833">Ubl conjugation pathway</keyword>
<evidence type="ECO:0000313" key="9">
    <source>
        <dbReference type="Proteomes" id="UP001140206"/>
    </source>
</evidence>
<sequence length="544" mass="61120">MDPGATSNWFSHSSKMNRFPGTLSYSDPDIIEVTSSTPWSSNNQKRKRSQVIPHDVIQIDEDDDPDGVVILGETLPNHKNKQPLSWPNYIGKTPVGKIPVASQHPMDWQMNLKDAFGLFAGPSSSTPNASLPGNTASVQTPVPSLQDFNFADYEYFKDDDFFEDDYDDFEYENAEMDTEPSFNLEAKFDGWTGVGASAPWLQKCFASGSGSGSGSRSKQPKVVNDEIDINYKGFKQFDTVRDYSDHYFMSKFKTSQKPSKEWTRRIQNDWKLLEKDLPESIFVRIYEDRMDLLRAVIIGPAGTPYHDGLFFFDVYFPPTYPFVPPMVHYHSGGLRLNPNLYACGKVCLSLLNTWSGSGCEKWNPANSTMLQVFVSIQALVLNSKPYFNEPGYSAQANTPYGEQKSLAYNENTFLLTCKTMLYALRRAPKHFEHFVAGHFRRHGNKILVACRAYMEGAQVGCLVGDGVQDVDEGDKSSSYNFKASLKRIFDDLLMEFTVKGADCDEFLTKKLNQGPAAVPPPRLNPTTMTMTRSPFGGPFSDYGL</sequence>
<dbReference type="SUPFAM" id="SSF54495">
    <property type="entry name" value="UBC-like"/>
    <property type="match status" value="1"/>
</dbReference>
<keyword evidence="2" id="KW-0808">Transferase</keyword>
<keyword evidence="9" id="KW-1185">Reference proteome</keyword>
<dbReference type="CDD" id="cd23837">
    <property type="entry name" value="UBCc_UBE2O"/>
    <property type="match status" value="1"/>
</dbReference>
<dbReference type="AlphaFoldDB" id="A0AAV8DLC7"/>
<dbReference type="FunFam" id="3.10.110.10:FF:000028">
    <property type="entry name" value="Probable ubiquitin-conjugating enzyme E2 23"/>
    <property type="match status" value="1"/>
</dbReference>
<dbReference type="Pfam" id="PF00179">
    <property type="entry name" value="UQ_con"/>
    <property type="match status" value="1"/>
</dbReference>
<keyword evidence="5" id="KW-0067">ATP-binding</keyword>
<dbReference type="GO" id="GO:0061631">
    <property type="term" value="F:ubiquitin conjugating enzyme activity"/>
    <property type="evidence" value="ECO:0007669"/>
    <property type="project" value="UniProtKB-EC"/>
</dbReference>
<evidence type="ECO:0000256" key="3">
    <source>
        <dbReference type="ARBA" id="ARBA00022741"/>
    </source>
</evidence>
<evidence type="ECO:0000259" key="7">
    <source>
        <dbReference type="PROSITE" id="PS50127"/>
    </source>
</evidence>
<dbReference type="InterPro" id="IPR016135">
    <property type="entry name" value="UBQ-conjugating_enzyme/RWD"/>
</dbReference>
<organism evidence="8 9">
    <name type="scientific">Rhynchospora pubera</name>
    <dbReference type="NCBI Taxonomy" id="906938"/>
    <lineage>
        <taxon>Eukaryota</taxon>
        <taxon>Viridiplantae</taxon>
        <taxon>Streptophyta</taxon>
        <taxon>Embryophyta</taxon>
        <taxon>Tracheophyta</taxon>
        <taxon>Spermatophyta</taxon>
        <taxon>Magnoliopsida</taxon>
        <taxon>Liliopsida</taxon>
        <taxon>Poales</taxon>
        <taxon>Cyperaceae</taxon>
        <taxon>Cyperoideae</taxon>
        <taxon>Rhynchosporeae</taxon>
        <taxon>Rhynchospora</taxon>
    </lineage>
</organism>
<comment type="caution">
    <text evidence="8">The sequence shown here is derived from an EMBL/GenBank/DDBJ whole genome shotgun (WGS) entry which is preliminary data.</text>
</comment>
<dbReference type="PROSITE" id="PS50127">
    <property type="entry name" value="UBC_2"/>
    <property type="match status" value="1"/>
</dbReference>
<feature type="region of interest" description="Disordered" evidence="6">
    <location>
        <begin position="517"/>
        <end position="544"/>
    </location>
</feature>
<evidence type="ECO:0000256" key="2">
    <source>
        <dbReference type="ARBA" id="ARBA00022679"/>
    </source>
</evidence>
<dbReference type="Proteomes" id="UP001140206">
    <property type="component" value="Chromosome 4"/>
</dbReference>
<proteinExistence type="predicted"/>
<evidence type="ECO:0000256" key="5">
    <source>
        <dbReference type="ARBA" id="ARBA00022840"/>
    </source>
</evidence>
<dbReference type="PANTHER" id="PTHR46116">
    <property type="entry name" value="(E3-INDEPENDENT) E2 UBIQUITIN-CONJUGATING ENZYME"/>
    <property type="match status" value="1"/>
</dbReference>
<evidence type="ECO:0000256" key="4">
    <source>
        <dbReference type="ARBA" id="ARBA00022786"/>
    </source>
</evidence>
<gene>
    <name evidence="8" type="ORF">LUZ62_079114</name>
</gene>
<evidence type="ECO:0000256" key="1">
    <source>
        <dbReference type="ARBA" id="ARBA00012486"/>
    </source>
</evidence>
<name>A0AAV8DLC7_9POAL</name>
<feature type="domain" description="UBC core" evidence="7">
    <location>
        <begin position="261"/>
        <end position="421"/>
    </location>
</feature>
<evidence type="ECO:0000313" key="8">
    <source>
        <dbReference type="EMBL" id="KAJ4768739.1"/>
    </source>
</evidence>
<dbReference type="EMBL" id="JAMFTS010000004">
    <property type="protein sequence ID" value="KAJ4768739.1"/>
    <property type="molecule type" value="Genomic_DNA"/>
</dbReference>
<dbReference type="Gene3D" id="3.10.110.10">
    <property type="entry name" value="Ubiquitin Conjugating Enzyme"/>
    <property type="match status" value="1"/>
</dbReference>
<accession>A0AAV8DLC7</accession>
<dbReference type="EC" id="2.3.2.23" evidence="1"/>